<protein>
    <submittedName>
        <fullName evidence="1">Uncharacterized protein</fullName>
    </submittedName>
</protein>
<dbReference type="EMBL" id="MU118059">
    <property type="protein sequence ID" value="KAF9646402.1"/>
    <property type="molecule type" value="Genomic_DNA"/>
</dbReference>
<reference evidence="1" key="2">
    <citation type="journal article" date="2020" name="Nat. Commun.">
        <title>Large-scale genome sequencing of mycorrhizal fungi provides insights into the early evolution of symbiotic traits.</title>
        <authorList>
            <person name="Miyauchi S."/>
            <person name="Kiss E."/>
            <person name="Kuo A."/>
            <person name="Drula E."/>
            <person name="Kohler A."/>
            <person name="Sanchez-Garcia M."/>
            <person name="Morin E."/>
            <person name="Andreopoulos B."/>
            <person name="Barry K.W."/>
            <person name="Bonito G."/>
            <person name="Buee M."/>
            <person name="Carver A."/>
            <person name="Chen C."/>
            <person name="Cichocki N."/>
            <person name="Clum A."/>
            <person name="Culley D."/>
            <person name="Crous P.W."/>
            <person name="Fauchery L."/>
            <person name="Girlanda M."/>
            <person name="Hayes R.D."/>
            <person name="Keri Z."/>
            <person name="LaButti K."/>
            <person name="Lipzen A."/>
            <person name="Lombard V."/>
            <person name="Magnuson J."/>
            <person name="Maillard F."/>
            <person name="Murat C."/>
            <person name="Nolan M."/>
            <person name="Ohm R.A."/>
            <person name="Pangilinan J."/>
            <person name="Pereira M.F."/>
            <person name="Perotto S."/>
            <person name="Peter M."/>
            <person name="Pfister S."/>
            <person name="Riley R."/>
            <person name="Sitrit Y."/>
            <person name="Stielow J.B."/>
            <person name="Szollosi G."/>
            <person name="Zifcakova L."/>
            <person name="Stursova M."/>
            <person name="Spatafora J.W."/>
            <person name="Tedersoo L."/>
            <person name="Vaario L.M."/>
            <person name="Yamada A."/>
            <person name="Yan M."/>
            <person name="Wang P."/>
            <person name="Xu J."/>
            <person name="Bruns T."/>
            <person name="Baldrian P."/>
            <person name="Vilgalys R."/>
            <person name="Dunand C."/>
            <person name="Henrissat B."/>
            <person name="Grigoriev I.V."/>
            <person name="Hibbett D."/>
            <person name="Nagy L.G."/>
            <person name="Martin F.M."/>
        </authorList>
    </citation>
    <scope>NUCLEOTIDE SEQUENCE</scope>
    <source>
        <strain evidence="1">P2</strain>
    </source>
</reference>
<evidence type="ECO:0000313" key="2">
    <source>
        <dbReference type="Proteomes" id="UP000886501"/>
    </source>
</evidence>
<name>A0ACB6ZA80_THEGA</name>
<keyword evidence="2" id="KW-1185">Reference proteome</keyword>
<comment type="caution">
    <text evidence="1">The sequence shown here is derived from an EMBL/GenBank/DDBJ whole genome shotgun (WGS) entry which is preliminary data.</text>
</comment>
<sequence>MSSWTLSDVLGYISICCWLGAQFPQLVENARRKSVEGLSLPFLANWFLGDFTNLLGCILTHQLPFQTYLATYFVFVDFSILSQYYYYRKPPPPATPYLRARSMSLGGRISEDRGHYRSLSIAAANVAATAAIAATHQEVQSPHVLHRLSRRSVDETSEPIRSLVEMTDDEEYDEEVLARLADSIQSEGGRSRKHVSWSTISRGRRSGSLGPITQQALPSRRSARPSLQMTDSREVESDLRGRPQQRGVDTGDGWRGSESSVTPTSARPSRSRASKRSASLVFLGFWALFGVGTLVGSRRHLPLSSSVSVGRVLTPVDDQTPRALDPSKVIQYDEPEDFSWAAIPADAGSTDHQDLPPPEESPPLERIIGRMSAWACTTLYLTSRLPQIWKNFVRKSVEGLSMYLFIFAFLGNTFYVSSILTSPKLDVSGPEASAYIQESLPYIMGSAGTLMFDVTIVSQSFLYRKSADKEKAGRGRSRVSQGASAEEEGLLSAGATGANEGVSQHRRRTVGDTDDNRAIVLDFLCHSSYTNTARAFSRECTVRNVNVDPDGDEIMSGDGKDELASGEDTELILSEDTLKQIELRKEIRQKILSGRVDEAVDLLHAHFPTVLTRSSLDTEMDDDSYFFPNQKRRKVDPHAPSIPSPSTIQFLRSTTVDPLHLNLNLRILAFTEACRTIPLPYPPPSVVPSLAGSPSLPDVRTGIDDGGGPVPTPGLIPDESTDPIAHQQHLINLITRIQKLYVLANTLPKESDRKTYAEELDQVGGLLAYKIPEKSPMTRYLSQGRREAVADQINAAVLYQTQHSAVSKLELQVRYTATLWGWMHDMRKWPHGVHPPGNASAVTTPTMEKLAIQGDHAVEQKEVGSRPGARRNRH</sequence>
<accession>A0ACB6ZA80</accession>
<dbReference type="Proteomes" id="UP000886501">
    <property type="component" value="Unassembled WGS sequence"/>
</dbReference>
<gene>
    <name evidence="1" type="ORF">BDM02DRAFT_3156563</name>
</gene>
<organism evidence="1 2">
    <name type="scientific">Thelephora ganbajun</name>
    <name type="common">Ganba fungus</name>
    <dbReference type="NCBI Taxonomy" id="370292"/>
    <lineage>
        <taxon>Eukaryota</taxon>
        <taxon>Fungi</taxon>
        <taxon>Dikarya</taxon>
        <taxon>Basidiomycota</taxon>
        <taxon>Agaricomycotina</taxon>
        <taxon>Agaricomycetes</taxon>
        <taxon>Thelephorales</taxon>
        <taxon>Thelephoraceae</taxon>
        <taxon>Thelephora</taxon>
    </lineage>
</organism>
<evidence type="ECO:0000313" key="1">
    <source>
        <dbReference type="EMBL" id="KAF9646402.1"/>
    </source>
</evidence>
<proteinExistence type="predicted"/>
<reference evidence="1" key="1">
    <citation type="submission" date="2019-10" db="EMBL/GenBank/DDBJ databases">
        <authorList>
            <consortium name="DOE Joint Genome Institute"/>
            <person name="Kuo A."/>
            <person name="Miyauchi S."/>
            <person name="Kiss E."/>
            <person name="Drula E."/>
            <person name="Kohler A."/>
            <person name="Sanchez-Garcia M."/>
            <person name="Andreopoulos B."/>
            <person name="Barry K.W."/>
            <person name="Bonito G."/>
            <person name="Buee M."/>
            <person name="Carver A."/>
            <person name="Chen C."/>
            <person name="Cichocki N."/>
            <person name="Clum A."/>
            <person name="Culley D."/>
            <person name="Crous P.W."/>
            <person name="Fauchery L."/>
            <person name="Girlanda M."/>
            <person name="Hayes R."/>
            <person name="Keri Z."/>
            <person name="Labutti K."/>
            <person name="Lipzen A."/>
            <person name="Lombard V."/>
            <person name="Magnuson J."/>
            <person name="Maillard F."/>
            <person name="Morin E."/>
            <person name="Murat C."/>
            <person name="Nolan M."/>
            <person name="Ohm R."/>
            <person name="Pangilinan J."/>
            <person name="Pereira M."/>
            <person name="Perotto S."/>
            <person name="Peter M."/>
            <person name="Riley R."/>
            <person name="Sitrit Y."/>
            <person name="Stielow B."/>
            <person name="Szollosi G."/>
            <person name="Zifcakova L."/>
            <person name="Stursova M."/>
            <person name="Spatafora J.W."/>
            <person name="Tedersoo L."/>
            <person name="Vaario L.-M."/>
            <person name="Yamada A."/>
            <person name="Yan M."/>
            <person name="Wang P."/>
            <person name="Xu J."/>
            <person name="Bruns T."/>
            <person name="Baldrian P."/>
            <person name="Vilgalys R."/>
            <person name="Henrissat B."/>
            <person name="Grigoriev I.V."/>
            <person name="Hibbett D."/>
            <person name="Nagy L.G."/>
            <person name="Martin F.M."/>
        </authorList>
    </citation>
    <scope>NUCLEOTIDE SEQUENCE</scope>
    <source>
        <strain evidence="1">P2</strain>
    </source>
</reference>